<evidence type="ECO:0000313" key="2">
    <source>
        <dbReference type="EMBL" id="RMB12206.1"/>
    </source>
</evidence>
<dbReference type="Proteomes" id="UP000271227">
    <property type="component" value="Unassembled WGS sequence"/>
</dbReference>
<comment type="caution">
    <text evidence="2">The sequence shown here is derived from an EMBL/GenBank/DDBJ whole genome shotgun (WGS) entry which is preliminary data.</text>
</comment>
<gene>
    <name evidence="2" type="ORF">BXY39_0698</name>
</gene>
<dbReference type="PANTHER" id="PTHR39339:SF1">
    <property type="entry name" value="CHAD DOMAIN-CONTAINING PROTEIN"/>
    <property type="match status" value="1"/>
</dbReference>
<dbReference type="InterPro" id="IPR038186">
    <property type="entry name" value="CHAD_dom_sf"/>
</dbReference>
<feature type="domain" description="CHAD" evidence="1">
    <location>
        <begin position="2"/>
        <end position="282"/>
    </location>
</feature>
<reference evidence="2 3" key="1">
    <citation type="submission" date="2018-10" db="EMBL/GenBank/DDBJ databases">
        <title>Genomic Encyclopedia of Archaeal and Bacterial Type Strains, Phase II (KMG-II): from individual species to whole genera.</title>
        <authorList>
            <person name="Goeker M."/>
        </authorList>
    </citation>
    <scope>NUCLEOTIDE SEQUENCE [LARGE SCALE GENOMIC DNA]</scope>
    <source>
        <strain evidence="2 3">DSM 25217</strain>
    </source>
</reference>
<proteinExistence type="predicted"/>
<evidence type="ECO:0000313" key="3">
    <source>
        <dbReference type="Proteomes" id="UP000271227"/>
    </source>
</evidence>
<dbReference type="AlphaFoldDB" id="A0A3M0CXG6"/>
<organism evidence="2 3">
    <name type="scientific">Eilatimonas milleporae</name>
    <dbReference type="NCBI Taxonomy" id="911205"/>
    <lineage>
        <taxon>Bacteria</taxon>
        <taxon>Pseudomonadati</taxon>
        <taxon>Pseudomonadota</taxon>
        <taxon>Alphaproteobacteria</taxon>
        <taxon>Kordiimonadales</taxon>
        <taxon>Kordiimonadaceae</taxon>
        <taxon>Eilatimonas</taxon>
    </lineage>
</organism>
<dbReference type="SMART" id="SM00880">
    <property type="entry name" value="CHAD"/>
    <property type="match status" value="1"/>
</dbReference>
<protein>
    <submittedName>
        <fullName evidence="2">CHAD domain-containing protein</fullName>
    </submittedName>
</protein>
<name>A0A3M0CXG6_9PROT</name>
<accession>A0A3M0CXG6</accession>
<keyword evidence="3" id="KW-1185">Reference proteome</keyword>
<dbReference type="RefSeq" id="WP_121937395.1">
    <property type="nucleotide sequence ID" value="NZ_REFR01000009.1"/>
</dbReference>
<dbReference type="OrthoDB" id="9810907at2"/>
<sequence>MPKPYHDGFPRSARLGDRAVRQARRAAALCRPPYPDMDSRIHDSRKRAKKLRSLLRMAAPARPGAVRQSDRRIAAAARDLGKTRDSAARLECLDRLIACTDAPEDKADLRLLRGILADRTRGHAHAVDGARALKGFRRAMERTEKALRAWPSDAFGPGTVRRGLLAGYRDARTAWKQARAAPDADHLHDWRKALQTHRHQMRLLAPAPGTRHARRCDRLDGLADLLGDDHDLAMLEDYIHRDRTALPRRAVSAAVRASRHQSARLRAEAFAVGETLFRRKPKAFLRRLTASL</sequence>
<dbReference type="Gene3D" id="1.40.20.10">
    <property type="entry name" value="CHAD domain"/>
    <property type="match status" value="1"/>
</dbReference>
<dbReference type="InterPro" id="IPR007899">
    <property type="entry name" value="CHAD_dom"/>
</dbReference>
<dbReference type="PROSITE" id="PS51708">
    <property type="entry name" value="CHAD"/>
    <property type="match status" value="1"/>
</dbReference>
<dbReference type="PANTHER" id="PTHR39339">
    <property type="entry name" value="SLR1444 PROTEIN"/>
    <property type="match status" value="1"/>
</dbReference>
<evidence type="ECO:0000259" key="1">
    <source>
        <dbReference type="PROSITE" id="PS51708"/>
    </source>
</evidence>
<dbReference type="Pfam" id="PF05235">
    <property type="entry name" value="CHAD"/>
    <property type="match status" value="1"/>
</dbReference>
<dbReference type="EMBL" id="REFR01000009">
    <property type="protein sequence ID" value="RMB12206.1"/>
    <property type="molecule type" value="Genomic_DNA"/>
</dbReference>
<dbReference type="InParanoid" id="A0A3M0CXG6"/>